<dbReference type="Proteomes" id="UP000052023">
    <property type="component" value="Unassembled WGS sequence"/>
</dbReference>
<dbReference type="EMBL" id="LLYA01000167">
    <property type="protein sequence ID" value="KRR22139.1"/>
    <property type="molecule type" value="Genomic_DNA"/>
</dbReference>
<dbReference type="AlphaFoldDB" id="A0A0R3MQA2"/>
<organism evidence="1 2">
    <name type="scientific">Bradyrhizobium retamae</name>
    <dbReference type="NCBI Taxonomy" id="1300035"/>
    <lineage>
        <taxon>Bacteria</taxon>
        <taxon>Pseudomonadati</taxon>
        <taxon>Pseudomonadota</taxon>
        <taxon>Alphaproteobacteria</taxon>
        <taxon>Hyphomicrobiales</taxon>
        <taxon>Nitrobacteraceae</taxon>
        <taxon>Bradyrhizobium</taxon>
    </lineage>
</organism>
<dbReference type="RefSeq" id="WP_057845377.1">
    <property type="nucleotide sequence ID" value="NZ_LLYA01000167.1"/>
</dbReference>
<evidence type="ECO:0000313" key="2">
    <source>
        <dbReference type="Proteomes" id="UP000052023"/>
    </source>
</evidence>
<protein>
    <submittedName>
        <fullName evidence="1">Uncharacterized protein</fullName>
    </submittedName>
</protein>
<comment type="caution">
    <text evidence="1">The sequence shown here is derived from an EMBL/GenBank/DDBJ whole genome shotgun (WGS) entry which is preliminary data.</text>
</comment>
<proteinExistence type="predicted"/>
<name>A0A0R3MQA2_9BRAD</name>
<sequence>MTSEYWRHAVEERARLFEAVIERFRECGVELSRFTIHEHDDTTYLFVDDVARFSVRFDWQTGPRNDD</sequence>
<gene>
    <name evidence="1" type="ORF">CQ13_29870</name>
</gene>
<evidence type="ECO:0000313" key="1">
    <source>
        <dbReference type="EMBL" id="KRR22139.1"/>
    </source>
</evidence>
<keyword evidence="2" id="KW-1185">Reference proteome</keyword>
<reference evidence="1 2" key="1">
    <citation type="submission" date="2014-03" db="EMBL/GenBank/DDBJ databases">
        <title>Bradyrhizobium valentinum sp. nov., isolated from effective nodules of Lupinus mariae-josephae, a lupine endemic of basic-lime soils in Eastern Spain.</title>
        <authorList>
            <person name="Duran D."/>
            <person name="Rey L."/>
            <person name="Navarro A."/>
            <person name="Busquets A."/>
            <person name="Imperial J."/>
            <person name="Ruiz-Argueso T."/>
        </authorList>
    </citation>
    <scope>NUCLEOTIDE SEQUENCE [LARGE SCALE GENOMIC DNA]</scope>
    <source>
        <strain evidence="1 2">Ro19</strain>
    </source>
</reference>
<accession>A0A0R3MQA2</accession>